<dbReference type="EMBL" id="UYSG01011713">
    <property type="protein sequence ID" value="VDL63416.1"/>
    <property type="molecule type" value="Genomic_DNA"/>
</dbReference>
<name>A0A0R3SXK2_HYMDI</name>
<organism evidence="3">
    <name type="scientific">Hymenolepis diminuta</name>
    <name type="common">Rat tapeworm</name>
    <dbReference type="NCBI Taxonomy" id="6216"/>
    <lineage>
        <taxon>Eukaryota</taxon>
        <taxon>Metazoa</taxon>
        <taxon>Spiralia</taxon>
        <taxon>Lophotrochozoa</taxon>
        <taxon>Platyhelminthes</taxon>
        <taxon>Cestoda</taxon>
        <taxon>Eucestoda</taxon>
        <taxon>Cyclophyllidea</taxon>
        <taxon>Hymenolepididae</taxon>
        <taxon>Hymenolepis</taxon>
    </lineage>
</organism>
<reference evidence="1 2" key="2">
    <citation type="submission" date="2018-11" db="EMBL/GenBank/DDBJ databases">
        <authorList>
            <consortium name="Pathogen Informatics"/>
        </authorList>
    </citation>
    <scope>NUCLEOTIDE SEQUENCE [LARGE SCALE GENOMIC DNA]</scope>
</reference>
<proteinExistence type="predicted"/>
<dbReference type="WBParaSite" id="HDID_0001048401-mRNA-1">
    <property type="protein sequence ID" value="HDID_0001048401-mRNA-1"/>
    <property type="gene ID" value="HDID_0001048401"/>
</dbReference>
<sequence length="57" mass="6575">MEQRSTLLVFAGVALYHSVWIRARMWSTGVLIVRTRWENSNAGECLVRILYSFSLAD</sequence>
<protein>
    <submittedName>
        <fullName evidence="3">Secreted protein</fullName>
    </submittedName>
</protein>
<evidence type="ECO:0000313" key="2">
    <source>
        <dbReference type="Proteomes" id="UP000274504"/>
    </source>
</evidence>
<dbReference type="AlphaFoldDB" id="A0A0R3SXK2"/>
<accession>A0A0R3SXK2</accession>
<reference evidence="3" key="1">
    <citation type="submission" date="2017-02" db="UniProtKB">
        <authorList>
            <consortium name="WormBaseParasite"/>
        </authorList>
    </citation>
    <scope>IDENTIFICATION</scope>
</reference>
<dbReference type="Proteomes" id="UP000274504">
    <property type="component" value="Unassembled WGS sequence"/>
</dbReference>
<evidence type="ECO:0000313" key="1">
    <source>
        <dbReference type="EMBL" id="VDL63416.1"/>
    </source>
</evidence>
<evidence type="ECO:0000313" key="3">
    <source>
        <dbReference type="WBParaSite" id="HDID_0001048401-mRNA-1"/>
    </source>
</evidence>
<gene>
    <name evidence="1" type="ORF">HDID_LOCUS10482</name>
</gene>